<proteinExistence type="predicted"/>
<dbReference type="PROSITE" id="PS50940">
    <property type="entry name" value="CHIT_BIND_II"/>
    <property type="match status" value="1"/>
</dbReference>
<dbReference type="Pfam" id="PF01607">
    <property type="entry name" value="CBM_14"/>
    <property type="match status" value="1"/>
</dbReference>
<dbReference type="EMBL" id="WVUK01000057">
    <property type="protein sequence ID" value="KAF7492116.1"/>
    <property type="molecule type" value="Genomic_DNA"/>
</dbReference>
<evidence type="ECO:0000313" key="5">
    <source>
        <dbReference type="Proteomes" id="UP000070412"/>
    </source>
</evidence>
<keyword evidence="5" id="KW-1185">Reference proteome</keyword>
<evidence type="ECO:0000313" key="4">
    <source>
        <dbReference type="EnsemblMetazoa" id="KAF7492116.1"/>
    </source>
</evidence>
<feature type="compositionally biased region" description="Basic and acidic residues" evidence="1">
    <location>
        <begin position="228"/>
        <end position="245"/>
    </location>
</feature>
<dbReference type="InterPro" id="IPR036508">
    <property type="entry name" value="Chitin-bd_dom_sf"/>
</dbReference>
<evidence type="ECO:0000313" key="3">
    <source>
        <dbReference type="EMBL" id="KAF7492116.1"/>
    </source>
</evidence>
<feature type="compositionally biased region" description="Low complexity" evidence="1">
    <location>
        <begin position="340"/>
        <end position="371"/>
    </location>
</feature>
<feature type="region of interest" description="Disordered" evidence="1">
    <location>
        <begin position="202"/>
        <end position="253"/>
    </location>
</feature>
<feature type="compositionally biased region" description="Low complexity" evidence="1">
    <location>
        <begin position="217"/>
        <end position="227"/>
    </location>
</feature>
<feature type="compositionally biased region" description="Polar residues" evidence="1">
    <location>
        <begin position="480"/>
        <end position="496"/>
    </location>
</feature>
<feature type="region of interest" description="Disordered" evidence="1">
    <location>
        <begin position="338"/>
        <end position="379"/>
    </location>
</feature>
<feature type="region of interest" description="Disordered" evidence="1">
    <location>
        <begin position="416"/>
        <end position="440"/>
    </location>
</feature>
<dbReference type="AlphaFoldDB" id="A0A834R8N3"/>
<accession>A0A834R8N3</accession>
<dbReference type="Gene3D" id="2.170.140.10">
    <property type="entry name" value="Chitin binding domain"/>
    <property type="match status" value="1"/>
</dbReference>
<dbReference type="GO" id="GO:0008061">
    <property type="term" value="F:chitin binding"/>
    <property type="evidence" value="ECO:0007669"/>
    <property type="project" value="InterPro"/>
</dbReference>
<feature type="compositionally biased region" description="Basic and acidic residues" evidence="1">
    <location>
        <begin position="164"/>
        <end position="182"/>
    </location>
</feature>
<dbReference type="SMART" id="SM00494">
    <property type="entry name" value="ChtBD2"/>
    <property type="match status" value="1"/>
</dbReference>
<dbReference type="Proteomes" id="UP000070412">
    <property type="component" value="Unassembled WGS sequence"/>
</dbReference>
<feature type="region of interest" description="Disordered" evidence="1">
    <location>
        <begin position="43"/>
        <end position="62"/>
    </location>
</feature>
<dbReference type="InterPro" id="IPR002557">
    <property type="entry name" value="Chitin-bd_dom"/>
</dbReference>
<protein>
    <recommendedName>
        <fullName evidence="2">Chitin-binding type-2 domain-containing protein</fullName>
    </recommendedName>
</protein>
<feature type="compositionally biased region" description="Low complexity" evidence="1">
    <location>
        <begin position="47"/>
        <end position="56"/>
    </location>
</feature>
<feature type="compositionally biased region" description="Low complexity" evidence="1">
    <location>
        <begin position="465"/>
        <end position="479"/>
    </location>
</feature>
<dbReference type="OrthoDB" id="6364363at2759"/>
<feature type="domain" description="Chitin-binding type-2" evidence="2">
    <location>
        <begin position="741"/>
        <end position="798"/>
    </location>
</feature>
<feature type="region of interest" description="Disordered" evidence="1">
    <location>
        <begin position="465"/>
        <end position="496"/>
    </location>
</feature>
<dbReference type="PANTHER" id="PTHR22933">
    <property type="entry name" value="FI18007P1-RELATED"/>
    <property type="match status" value="1"/>
</dbReference>
<evidence type="ECO:0000259" key="2">
    <source>
        <dbReference type="PROSITE" id="PS50940"/>
    </source>
</evidence>
<dbReference type="PANTHER" id="PTHR22933:SF43">
    <property type="entry name" value="LP10131P"/>
    <property type="match status" value="1"/>
</dbReference>
<evidence type="ECO:0000256" key="1">
    <source>
        <dbReference type="SAM" id="MobiDB-lite"/>
    </source>
</evidence>
<dbReference type="GO" id="GO:0005576">
    <property type="term" value="C:extracellular region"/>
    <property type="evidence" value="ECO:0007669"/>
    <property type="project" value="InterPro"/>
</dbReference>
<feature type="region of interest" description="Disordered" evidence="1">
    <location>
        <begin position="157"/>
        <end position="188"/>
    </location>
</feature>
<organism evidence="3">
    <name type="scientific">Sarcoptes scabiei</name>
    <name type="common">Itch mite</name>
    <name type="synonym">Acarus scabiei</name>
    <dbReference type="NCBI Taxonomy" id="52283"/>
    <lineage>
        <taxon>Eukaryota</taxon>
        <taxon>Metazoa</taxon>
        <taxon>Ecdysozoa</taxon>
        <taxon>Arthropoda</taxon>
        <taxon>Chelicerata</taxon>
        <taxon>Arachnida</taxon>
        <taxon>Acari</taxon>
        <taxon>Acariformes</taxon>
        <taxon>Sarcoptiformes</taxon>
        <taxon>Astigmata</taxon>
        <taxon>Psoroptidia</taxon>
        <taxon>Sarcoptoidea</taxon>
        <taxon>Sarcoptidae</taxon>
        <taxon>Sarcoptinae</taxon>
        <taxon>Sarcoptes</taxon>
    </lineage>
</organism>
<gene>
    <name evidence="3" type="ORF">SSS_4472</name>
</gene>
<dbReference type="SUPFAM" id="SSF57625">
    <property type="entry name" value="Invertebrate chitin-binding proteins"/>
    <property type="match status" value="1"/>
</dbReference>
<dbReference type="EnsemblMetazoa" id="SSS_4472s_mrna">
    <property type="protein sequence ID" value="KAF7492116.1"/>
    <property type="gene ID" value="SSS_4472"/>
</dbReference>
<sequence>MKIHKKFPVFISASLLLIYCGKCFAFESKFSIKQQQNQLARNEEHLSLQSQQQQQQHRINQKRSTLSMITGSLSRGFGTRLKQINQIERIEEKKSKEEVPVFIDFLNKTNNAPSMIETSLGYDLDAIKNSNENSTIIDPISTISSIDEQSLPMTTEWPDLSLFKSEENQNDRSEKEIHRDTSSSKPNPIDVVFQLYNLTVPSSSPSKTRTSHIDHSNANNGNIYINDNGDRSGESSNRNDYDPNTKDGNNNNRNVINMNDLIDLNQKIWSKSKQFALRKIDSIPFSSASSSSLLSTTTSSQSPSLMMMMMINNRMNEKNQKELWDEKMDRFPLPKNFHSINGTNANANINTDRNNTNNGEDNQIESNTNNSDNKDNNDGLGASSNIRLFGNYDHHHHRLQSRQFKTILNDILNDNSNGESNLEAERKSSSTSMTFDSDHKQSNIDCDEKIYYDDGEKCLNGGLISSSSSTSTSKSSKTSEQISTINSDHSTSESMSSNHYIVVDEQQPQQHHHHHYQPLQSLIKDVVETSVLPETIVFDPNKVNSNIIENRNGNLSDDDLGNDRQNQTLKPLLDNQNKLIRQPLLVDNLMALSNELPPLTAALPMEFLPLKPYGSSINLDTFFVDHTHQHHHDHHQHQGESINHLIQPGDFHPEMILSDNRHHHQLNDMTHPRPEPVSHHLSIGPHKQQPDHIHLLNEEKKIYTDGGSTFSSSLEKIDYIPGIPGKPWKDYPIYSEIPKTSFKCNGSYGYFADVEAGCQVWHICQPDGRHDSFLCSNGTLFNQKARVCDWWHNVHCPSSIDNYNVNFDLYQPATMEILKSS</sequence>
<name>A0A834R8N3_SARSC</name>
<reference evidence="4" key="3">
    <citation type="submission" date="2022-06" db="UniProtKB">
        <authorList>
            <consortium name="EnsemblMetazoa"/>
        </authorList>
    </citation>
    <scope>IDENTIFICATION</scope>
</reference>
<reference evidence="5" key="1">
    <citation type="journal article" date="2020" name="PLoS Negl. Trop. Dis.">
        <title>High-quality nuclear genome for Sarcoptes scabiei-A critical resource for a neglected parasite.</title>
        <authorList>
            <person name="Korhonen P.K."/>
            <person name="Gasser R.B."/>
            <person name="Ma G."/>
            <person name="Wang T."/>
            <person name="Stroehlein A.J."/>
            <person name="Young N.D."/>
            <person name="Ang C.S."/>
            <person name="Fernando D.D."/>
            <person name="Lu H.C."/>
            <person name="Taylor S."/>
            <person name="Reynolds S.L."/>
            <person name="Mofiz E."/>
            <person name="Najaraj S.H."/>
            <person name="Gowda H."/>
            <person name="Madugundu A."/>
            <person name="Renuse S."/>
            <person name="Holt D."/>
            <person name="Pandey A."/>
            <person name="Papenfuss A.T."/>
            <person name="Fischer K."/>
        </authorList>
    </citation>
    <scope>NUCLEOTIDE SEQUENCE [LARGE SCALE GENOMIC DNA]</scope>
</reference>
<dbReference type="InterPro" id="IPR052976">
    <property type="entry name" value="Scoloptoxin-like"/>
</dbReference>
<reference evidence="3" key="2">
    <citation type="submission" date="2020-01" db="EMBL/GenBank/DDBJ databases">
        <authorList>
            <person name="Korhonen P.K.K."/>
            <person name="Guangxu M.G."/>
            <person name="Wang T.W."/>
            <person name="Stroehlein A.J.S."/>
            <person name="Young N.D."/>
            <person name="Ang C.-S.A."/>
            <person name="Fernando D.W.F."/>
            <person name="Lu H.L."/>
            <person name="Taylor S.T."/>
            <person name="Ehtesham M.E.M."/>
            <person name="Najaraj S.H.N."/>
            <person name="Harsha G.H.G."/>
            <person name="Madugundu A.M."/>
            <person name="Renuse S.R."/>
            <person name="Holt D.H."/>
            <person name="Pandey A.P."/>
            <person name="Papenfuss A.P."/>
            <person name="Gasser R.B.G."/>
            <person name="Fischer K.F."/>
        </authorList>
    </citation>
    <scope>NUCLEOTIDE SEQUENCE</scope>
    <source>
        <strain evidence="3">SSS_KF_BRIS2020</strain>
    </source>
</reference>